<gene>
    <name evidence="1" type="ORF">SteCoe_15725</name>
</gene>
<organism evidence="1 2">
    <name type="scientific">Stentor coeruleus</name>
    <dbReference type="NCBI Taxonomy" id="5963"/>
    <lineage>
        <taxon>Eukaryota</taxon>
        <taxon>Sar</taxon>
        <taxon>Alveolata</taxon>
        <taxon>Ciliophora</taxon>
        <taxon>Postciliodesmatophora</taxon>
        <taxon>Heterotrichea</taxon>
        <taxon>Heterotrichida</taxon>
        <taxon>Stentoridae</taxon>
        <taxon>Stentor</taxon>
    </lineage>
</organism>
<dbReference type="SUPFAM" id="SSF48371">
    <property type="entry name" value="ARM repeat"/>
    <property type="match status" value="1"/>
</dbReference>
<dbReference type="InterPro" id="IPR016024">
    <property type="entry name" value="ARM-type_fold"/>
</dbReference>
<dbReference type="Proteomes" id="UP000187209">
    <property type="component" value="Unassembled WGS sequence"/>
</dbReference>
<dbReference type="EMBL" id="MPUH01000306">
    <property type="protein sequence ID" value="OMJ83390.1"/>
    <property type="molecule type" value="Genomic_DNA"/>
</dbReference>
<dbReference type="AlphaFoldDB" id="A0A1R2C351"/>
<dbReference type="InterPro" id="IPR011989">
    <property type="entry name" value="ARM-like"/>
</dbReference>
<accession>A0A1R2C351</accession>
<dbReference type="PANTHER" id="PTHR13371">
    <property type="entry name" value="GLYCINE-, GLUTAMATE-, THIENYLCYCLOHEXYLPIPERIDINE-BINDING PROTEIN"/>
    <property type="match status" value="1"/>
</dbReference>
<dbReference type="PANTHER" id="PTHR13371:SF0">
    <property type="entry name" value="CENTROSOMAL PROTEIN OF 104 KDA"/>
    <property type="match status" value="1"/>
</dbReference>
<dbReference type="GO" id="GO:0005929">
    <property type="term" value="C:cilium"/>
    <property type="evidence" value="ECO:0007669"/>
    <property type="project" value="TreeGrafter"/>
</dbReference>
<dbReference type="Gene3D" id="1.25.10.10">
    <property type="entry name" value="Leucine-rich Repeat Variant"/>
    <property type="match status" value="2"/>
</dbReference>
<dbReference type="OrthoDB" id="66599at2759"/>
<sequence>MMIFSKDHTFRIKGLEELVRELSRKETFFNHLETNQICTGILGAVRYTTRDTMQEVSINSMKLLCLFIDALSTLSTKPIYLFGDSLEYVKVIMENLLFQICSKITIVKDEANSTYLKLTESELVSKEASLKNVFDFLNNHQTKENYLIGSLELLIRMIETFDVKFSDSNRVQIFEYTGPNIKKNKIRMLSKKLLCIYNEKNKPIICLDYDIQAKPFIDIISENICKQIFSTNREVKKKGLQSLFNELSDKYSWLNSKFSVCEIYIGIFGVVNHTIKYEPVALESMNLLELLINILPPKLDYKKNKYVAQYIKNILPFIIEYSGNSNDELKEKAQDTFKTFITSKIVNINESIDEILKIDPIKPDLPKKTLAKIELLKYLVPLMSLPNSKFQYIASYANINESRKTYEIKQAAFKLLNEIPKNSNSSIR</sequence>
<evidence type="ECO:0008006" key="3">
    <source>
        <dbReference type="Google" id="ProtNLM"/>
    </source>
</evidence>
<proteinExistence type="predicted"/>
<evidence type="ECO:0000313" key="2">
    <source>
        <dbReference type="Proteomes" id="UP000187209"/>
    </source>
</evidence>
<keyword evidence="2" id="KW-1185">Reference proteome</keyword>
<protein>
    <recommendedName>
        <fullName evidence="3">MMS19 nucleotide excision repair protein</fullName>
    </recommendedName>
</protein>
<comment type="caution">
    <text evidence="1">The sequence shown here is derived from an EMBL/GenBank/DDBJ whole genome shotgun (WGS) entry which is preliminary data.</text>
</comment>
<name>A0A1R2C351_9CILI</name>
<evidence type="ECO:0000313" key="1">
    <source>
        <dbReference type="EMBL" id="OMJ83390.1"/>
    </source>
</evidence>
<dbReference type="InterPro" id="IPR052607">
    <property type="entry name" value="CEP104-like"/>
</dbReference>
<reference evidence="1 2" key="1">
    <citation type="submission" date="2016-11" db="EMBL/GenBank/DDBJ databases">
        <title>The macronuclear genome of Stentor coeruleus: a giant cell with tiny introns.</title>
        <authorList>
            <person name="Slabodnick M."/>
            <person name="Ruby J.G."/>
            <person name="Reiff S.B."/>
            <person name="Swart E.C."/>
            <person name="Gosai S."/>
            <person name="Prabakaran S."/>
            <person name="Witkowska E."/>
            <person name="Larue G.E."/>
            <person name="Fisher S."/>
            <person name="Freeman R.M."/>
            <person name="Gunawardena J."/>
            <person name="Chu W."/>
            <person name="Stover N.A."/>
            <person name="Gregory B.D."/>
            <person name="Nowacki M."/>
            <person name="Derisi J."/>
            <person name="Roy S.W."/>
            <person name="Marshall W.F."/>
            <person name="Sood P."/>
        </authorList>
    </citation>
    <scope>NUCLEOTIDE SEQUENCE [LARGE SCALE GENOMIC DNA]</scope>
    <source>
        <strain evidence="1">WM001</strain>
    </source>
</reference>
<dbReference type="Pfam" id="PF21040">
    <property type="entry name" value="CEP104-like_TOG"/>
    <property type="match status" value="2"/>
</dbReference>